<dbReference type="Pfam" id="PF00512">
    <property type="entry name" value="HisKA"/>
    <property type="match status" value="1"/>
</dbReference>
<comment type="catalytic activity">
    <reaction evidence="1">
        <text>ATP + protein L-histidine = ADP + protein N-phospho-L-histidine.</text>
        <dbReference type="EC" id="2.7.13.3"/>
    </reaction>
</comment>
<keyword evidence="11" id="KW-0902">Two-component regulatory system</keyword>
<evidence type="ECO:0000256" key="7">
    <source>
        <dbReference type="ARBA" id="ARBA00022741"/>
    </source>
</evidence>
<comment type="subcellular location">
    <subcellularLocation>
        <location evidence="2">Membrane</location>
        <topology evidence="2">Multi-pass membrane protein</topology>
    </subcellularLocation>
</comment>
<sequence>MEDKRPSSEEILAKIKQLEKGDGTGKLKIFLGYAAGVGKTYAMLNTAHQDQKLGIDVVVGYVEPHARPETTALLNGLEIIPTKKITYKGKTFEELDIDAVLERNPTLVLIDELAHTNVPSMRHLKRFGDVEELLAKGIDVYTTVNIQHIESLHDLVEEITGIQVRERIPDYLIDNAAQIRLVDVEPEDLIQRLREGKIYQSEQAEKAMEHFFQKSNLVALREIALRRTADTIYYKQSLENVSLSNNTQVEEHLLVGISSSPTNAKVIRTTARLAQALHGKFTALYVQKSTNKEDEANSERLKLHIKLTEQLGGHVVTVQEEDVAVALANYARISGVTKLVIGKTSTKAQWWRPNSKISDRLSSYVPNLPMYIVPDRENESLRFQGIVPQLKFAWMDLLKMVIIFGIASAIGMIFFTSGVSEANIITIYILGVLVLAMWSTGWVISVISSLVAVLIFNFLFTEPRFSFEAYHWDYPMTFLIMFISGLITSSLTRKVKKQAVEAVRKSYRMEVLFETNRKLQHARSLEEIISEGMTQIVKLVEKPAVFFDMTNQLIKNKMFFKTHVMTAAENNANEALFDNVNERGVVAWVANNKQAAGVTTDTFPEANAYYIPIIYGMNVEGVVGIMLTRESPLPSFERHILDAIINEFSFALDKYYLQKTNEEVVREAELEQMRATFLRSISHDLRTPLTSISGNSDILLLSGEQIDDTQKNQLYHDINSNSKWLLQMVENLLAVSRLDGGELSIEMQPELVEDILQEALSHVMHNENTHRIHCHVESELLFAMMDARLIIQVIINIVNNALTYTPAGSEISVIAQEVGDHVQIRILDNGPGISDSLKARLFEPFTTGKIYRSDSRRGLGLGLSLCQAIVKVHESELTVEDNVPTGAIFSFTLKKGDVQVND</sequence>
<dbReference type="InterPro" id="IPR003594">
    <property type="entry name" value="HATPase_dom"/>
</dbReference>
<reference evidence="15" key="1">
    <citation type="submission" date="2023-07" db="EMBL/GenBank/DDBJ databases">
        <title>Genomic Encyclopedia of Type Strains, Phase IV (KMG-IV): sequencing the most valuable type-strain genomes for metagenomic binning, comparative biology and taxonomic classification.</title>
        <authorList>
            <person name="Goeker M."/>
        </authorList>
    </citation>
    <scope>NUCLEOTIDE SEQUENCE</scope>
    <source>
        <strain evidence="15">DSM 23947</strain>
    </source>
</reference>
<dbReference type="GO" id="GO:0005886">
    <property type="term" value="C:plasma membrane"/>
    <property type="evidence" value="ECO:0007669"/>
    <property type="project" value="TreeGrafter"/>
</dbReference>
<evidence type="ECO:0000256" key="4">
    <source>
        <dbReference type="ARBA" id="ARBA00022553"/>
    </source>
</evidence>
<dbReference type="InterPro" id="IPR036890">
    <property type="entry name" value="HATPase_C_sf"/>
</dbReference>
<organism evidence="15 16">
    <name type="scientific">Oikeobacillus pervagus</name>
    <dbReference type="NCBI Taxonomy" id="1325931"/>
    <lineage>
        <taxon>Bacteria</taxon>
        <taxon>Bacillati</taxon>
        <taxon>Bacillota</taxon>
        <taxon>Bacilli</taxon>
        <taxon>Bacillales</taxon>
        <taxon>Bacillaceae</taxon>
        <taxon>Oikeobacillus</taxon>
    </lineage>
</organism>
<keyword evidence="4" id="KW-0597">Phosphoprotein</keyword>
<keyword evidence="10 13" id="KW-1133">Transmembrane helix</keyword>
<dbReference type="Pfam" id="PF02702">
    <property type="entry name" value="KdpD"/>
    <property type="match status" value="1"/>
</dbReference>
<dbReference type="InterPro" id="IPR036097">
    <property type="entry name" value="HisK_dim/P_sf"/>
</dbReference>
<feature type="transmembrane region" description="Helical" evidence="13">
    <location>
        <begin position="392"/>
        <end position="415"/>
    </location>
</feature>
<keyword evidence="12 13" id="KW-0472">Membrane</keyword>
<dbReference type="Gene3D" id="3.30.565.10">
    <property type="entry name" value="Histidine kinase-like ATPase, C-terminal domain"/>
    <property type="match status" value="1"/>
</dbReference>
<evidence type="ECO:0000259" key="14">
    <source>
        <dbReference type="PROSITE" id="PS50109"/>
    </source>
</evidence>
<dbReference type="Gene3D" id="1.20.120.620">
    <property type="entry name" value="Backbone structure of the membrane domain of e. Coli histidine kinase receptor kdpd"/>
    <property type="match status" value="1"/>
</dbReference>
<evidence type="ECO:0000256" key="12">
    <source>
        <dbReference type="ARBA" id="ARBA00023136"/>
    </source>
</evidence>
<evidence type="ECO:0000256" key="10">
    <source>
        <dbReference type="ARBA" id="ARBA00022989"/>
    </source>
</evidence>
<evidence type="ECO:0000256" key="5">
    <source>
        <dbReference type="ARBA" id="ARBA00022679"/>
    </source>
</evidence>
<dbReference type="SMART" id="SM00387">
    <property type="entry name" value="HATPase_c"/>
    <property type="match status" value="1"/>
</dbReference>
<evidence type="ECO:0000256" key="13">
    <source>
        <dbReference type="SAM" id="Phobius"/>
    </source>
</evidence>
<dbReference type="Proteomes" id="UP001237207">
    <property type="component" value="Unassembled WGS sequence"/>
</dbReference>
<dbReference type="InterPro" id="IPR027417">
    <property type="entry name" value="P-loop_NTPase"/>
</dbReference>
<dbReference type="InterPro" id="IPR025201">
    <property type="entry name" value="KdpD_TM"/>
</dbReference>
<dbReference type="CDD" id="cd00075">
    <property type="entry name" value="HATPase"/>
    <property type="match status" value="1"/>
</dbReference>
<dbReference type="GO" id="GO:0005737">
    <property type="term" value="C:cytoplasm"/>
    <property type="evidence" value="ECO:0007669"/>
    <property type="project" value="UniProtKB-ARBA"/>
</dbReference>
<dbReference type="InterPro" id="IPR003852">
    <property type="entry name" value="Sig_transdc_His_kinase_KdpD_N"/>
</dbReference>
<dbReference type="InterPro" id="IPR004358">
    <property type="entry name" value="Sig_transdc_His_kin-like_C"/>
</dbReference>
<dbReference type="InterPro" id="IPR005467">
    <property type="entry name" value="His_kinase_dom"/>
</dbReference>
<dbReference type="PANTHER" id="PTHR45569:SF1">
    <property type="entry name" value="SENSOR PROTEIN KDPD"/>
    <property type="match status" value="1"/>
</dbReference>
<dbReference type="FunFam" id="3.40.50.300:FF:000483">
    <property type="entry name" value="Sensor histidine kinase KdpD"/>
    <property type="match status" value="1"/>
</dbReference>
<dbReference type="InterPro" id="IPR052023">
    <property type="entry name" value="Histidine_kinase_KdpD"/>
</dbReference>
<dbReference type="SUPFAM" id="SSF47384">
    <property type="entry name" value="Homodimeric domain of signal transducing histidine kinase"/>
    <property type="match status" value="1"/>
</dbReference>
<dbReference type="RefSeq" id="WP_307256476.1">
    <property type="nucleotide sequence ID" value="NZ_JAUSUC010000007.1"/>
</dbReference>
<keyword evidence="16" id="KW-1185">Reference proteome</keyword>
<dbReference type="Pfam" id="PF02518">
    <property type="entry name" value="HATPase_c"/>
    <property type="match status" value="1"/>
</dbReference>
<evidence type="ECO:0000256" key="9">
    <source>
        <dbReference type="ARBA" id="ARBA00022840"/>
    </source>
</evidence>
<dbReference type="Gene3D" id="1.10.287.130">
    <property type="match status" value="1"/>
</dbReference>
<keyword evidence="7" id="KW-0547">Nucleotide-binding</keyword>
<dbReference type="CDD" id="cd00082">
    <property type="entry name" value="HisKA"/>
    <property type="match status" value="1"/>
</dbReference>
<dbReference type="InterPro" id="IPR014729">
    <property type="entry name" value="Rossmann-like_a/b/a_fold"/>
</dbReference>
<comment type="caution">
    <text evidence="15">The sequence shown here is derived from an EMBL/GenBank/DDBJ whole genome shotgun (WGS) entry which is preliminary data.</text>
</comment>
<dbReference type="EMBL" id="JAUSUC010000007">
    <property type="protein sequence ID" value="MDQ0214492.1"/>
    <property type="molecule type" value="Genomic_DNA"/>
</dbReference>
<evidence type="ECO:0000313" key="15">
    <source>
        <dbReference type="EMBL" id="MDQ0214492.1"/>
    </source>
</evidence>
<evidence type="ECO:0000256" key="8">
    <source>
        <dbReference type="ARBA" id="ARBA00022777"/>
    </source>
</evidence>
<dbReference type="AlphaFoldDB" id="A0AAJ1T053"/>
<dbReference type="EC" id="2.7.13.3" evidence="3"/>
<evidence type="ECO:0000256" key="1">
    <source>
        <dbReference type="ARBA" id="ARBA00000085"/>
    </source>
</evidence>
<name>A0AAJ1T053_9BACI</name>
<dbReference type="InterPro" id="IPR029016">
    <property type="entry name" value="GAF-like_dom_sf"/>
</dbReference>
<dbReference type="PANTHER" id="PTHR45569">
    <property type="entry name" value="SENSOR PROTEIN KDPD"/>
    <property type="match status" value="1"/>
</dbReference>
<dbReference type="CDD" id="cd01987">
    <property type="entry name" value="USP_KdpD-like"/>
    <property type="match status" value="1"/>
</dbReference>
<accession>A0AAJ1T053</accession>
<proteinExistence type="predicted"/>
<dbReference type="PRINTS" id="PR00344">
    <property type="entry name" value="BCTRLSENSOR"/>
</dbReference>
<gene>
    <name evidence="15" type="ORF">J2S13_000888</name>
</gene>
<dbReference type="SUPFAM" id="SSF55874">
    <property type="entry name" value="ATPase domain of HSP90 chaperone/DNA topoisomerase II/histidine kinase"/>
    <property type="match status" value="1"/>
</dbReference>
<keyword evidence="9" id="KW-0067">ATP-binding</keyword>
<dbReference type="InterPro" id="IPR038318">
    <property type="entry name" value="KdpD_sf"/>
</dbReference>
<dbReference type="PROSITE" id="PS50109">
    <property type="entry name" value="HIS_KIN"/>
    <property type="match status" value="1"/>
</dbReference>
<dbReference type="GO" id="GO:0005524">
    <property type="term" value="F:ATP binding"/>
    <property type="evidence" value="ECO:0007669"/>
    <property type="project" value="UniProtKB-KW"/>
</dbReference>
<dbReference type="Gene3D" id="3.40.50.300">
    <property type="entry name" value="P-loop containing nucleotide triphosphate hydrolases"/>
    <property type="match status" value="1"/>
</dbReference>
<dbReference type="Pfam" id="PF13493">
    <property type="entry name" value="DUF4118"/>
    <property type="match status" value="1"/>
</dbReference>
<feature type="transmembrane region" description="Helical" evidence="13">
    <location>
        <begin position="472"/>
        <end position="491"/>
    </location>
</feature>
<dbReference type="InterPro" id="IPR003661">
    <property type="entry name" value="HisK_dim/P_dom"/>
</dbReference>
<evidence type="ECO:0000256" key="2">
    <source>
        <dbReference type="ARBA" id="ARBA00004141"/>
    </source>
</evidence>
<dbReference type="Gene3D" id="3.30.450.40">
    <property type="match status" value="1"/>
</dbReference>
<keyword evidence="5 15" id="KW-0808">Transferase</keyword>
<feature type="domain" description="Histidine kinase" evidence="14">
    <location>
        <begin position="680"/>
        <end position="897"/>
    </location>
</feature>
<dbReference type="SMART" id="SM00388">
    <property type="entry name" value="HisKA"/>
    <property type="match status" value="1"/>
</dbReference>
<keyword evidence="6 13" id="KW-0812">Transmembrane</keyword>
<evidence type="ECO:0000256" key="11">
    <source>
        <dbReference type="ARBA" id="ARBA00023012"/>
    </source>
</evidence>
<dbReference type="GO" id="GO:0000155">
    <property type="term" value="F:phosphorelay sensor kinase activity"/>
    <property type="evidence" value="ECO:0007669"/>
    <property type="project" value="InterPro"/>
</dbReference>
<keyword evidence="8 15" id="KW-0418">Kinase</keyword>
<dbReference type="Gene3D" id="3.40.50.620">
    <property type="entry name" value="HUPs"/>
    <property type="match status" value="1"/>
</dbReference>
<evidence type="ECO:0000256" key="6">
    <source>
        <dbReference type="ARBA" id="ARBA00022692"/>
    </source>
</evidence>
<feature type="transmembrane region" description="Helical" evidence="13">
    <location>
        <begin position="427"/>
        <end position="460"/>
    </location>
</feature>
<evidence type="ECO:0000256" key="3">
    <source>
        <dbReference type="ARBA" id="ARBA00012438"/>
    </source>
</evidence>
<evidence type="ECO:0000313" key="16">
    <source>
        <dbReference type="Proteomes" id="UP001237207"/>
    </source>
</evidence>
<protein>
    <recommendedName>
        <fullName evidence="3">histidine kinase</fullName>
        <ecNumber evidence="3">2.7.13.3</ecNumber>
    </recommendedName>
</protein>